<keyword evidence="2" id="KW-1185">Reference proteome</keyword>
<reference evidence="1" key="1">
    <citation type="submission" date="2021-01" db="EMBL/GenBank/DDBJ databases">
        <authorList>
            <consortium name="Genoscope - CEA"/>
            <person name="William W."/>
        </authorList>
    </citation>
    <scope>NUCLEOTIDE SEQUENCE</scope>
</reference>
<accession>A0A8S1PV89</accession>
<dbReference type="Proteomes" id="UP000688137">
    <property type="component" value="Unassembled WGS sequence"/>
</dbReference>
<dbReference type="OMA" id="NYEVYSA"/>
<comment type="caution">
    <text evidence="1">The sequence shown here is derived from an EMBL/GenBank/DDBJ whole genome shotgun (WGS) entry which is preliminary data.</text>
</comment>
<name>A0A8S1PV89_PARPR</name>
<proteinExistence type="predicted"/>
<gene>
    <name evidence="1" type="ORF">PPRIM_AZ9-3.1.T1330048</name>
</gene>
<dbReference type="AlphaFoldDB" id="A0A8S1PV89"/>
<dbReference type="EMBL" id="CAJJDM010000136">
    <property type="protein sequence ID" value="CAD8107200.1"/>
    <property type="molecule type" value="Genomic_DNA"/>
</dbReference>
<evidence type="ECO:0000313" key="1">
    <source>
        <dbReference type="EMBL" id="CAD8107200.1"/>
    </source>
</evidence>
<protein>
    <submittedName>
        <fullName evidence="1">Uncharacterized protein</fullName>
    </submittedName>
</protein>
<organism evidence="1 2">
    <name type="scientific">Paramecium primaurelia</name>
    <dbReference type="NCBI Taxonomy" id="5886"/>
    <lineage>
        <taxon>Eukaryota</taxon>
        <taxon>Sar</taxon>
        <taxon>Alveolata</taxon>
        <taxon>Ciliophora</taxon>
        <taxon>Intramacronucleata</taxon>
        <taxon>Oligohymenophorea</taxon>
        <taxon>Peniculida</taxon>
        <taxon>Parameciidae</taxon>
        <taxon>Paramecium</taxon>
    </lineage>
</organism>
<sequence length="148" mass="17086">MSKQDVKSTQSTLAESMRFSQVPLSHYNFSMKVGTRILQVQIEITSDSLIIEALETAIDYFVQIYYDQDINEKLDNYEVYSADPQGNPLQTKFKTDQLLQEIDCQNFALVVKKKGALLSILKQPLQKEIRITDKLEIPKFRYNTTIAK</sequence>
<evidence type="ECO:0000313" key="2">
    <source>
        <dbReference type="Proteomes" id="UP000688137"/>
    </source>
</evidence>